<organism evidence="2 3">
    <name type="scientific">Rhamnella rubrinervis</name>
    <dbReference type="NCBI Taxonomy" id="2594499"/>
    <lineage>
        <taxon>Eukaryota</taxon>
        <taxon>Viridiplantae</taxon>
        <taxon>Streptophyta</taxon>
        <taxon>Embryophyta</taxon>
        <taxon>Tracheophyta</taxon>
        <taxon>Spermatophyta</taxon>
        <taxon>Magnoliopsida</taxon>
        <taxon>eudicotyledons</taxon>
        <taxon>Gunneridae</taxon>
        <taxon>Pentapetalae</taxon>
        <taxon>rosids</taxon>
        <taxon>fabids</taxon>
        <taxon>Rosales</taxon>
        <taxon>Rhamnaceae</taxon>
        <taxon>rhamnoid group</taxon>
        <taxon>Rhamneae</taxon>
        <taxon>Rhamnella</taxon>
    </lineage>
</organism>
<dbReference type="Pfam" id="PF13833">
    <property type="entry name" value="EF-hand_8"/>
    <property type="match status" value="1"/>
</dbReference>
<proteinExistence type="predicted"/>
<dbReference type="InterPro" id="IPR002048">
    <property type="entry name" value="EF_hand_dom"/>
</dbReference>
<name>A0A8K0DLD7_9ROSA</name>
<dbReference type="AlphaFoldDB" id="A0A8K0DLD7"/>
<dbReference type="SUPFAM" id="SSF47473">
    <property type="entry name" value="EF-hand"/>
    <property type="match status" value="1"/>
</dbReference>
<keyword evidence="3" id="KW-1185">Reference proteome</keyword>
<dbReference type="InterPro" id="IPR011992">
    <property type="entry name" value="EF-hand-dom_pair"/>
</dbReference>
<dbReference type="OrthoDB" id="272512at2759"/>
<evidence type="ECO:0000313" key="2">
    <source>
        <dbReference type="EMBL" id="KAF3433277.1"/>
    </source>
</evidence>
<dbReference type="EMBL" id="VOIH02000011">
    <property type="protein sequence ID" value="KAF3433277.1"/>
    <property type="molecule type" value="Genomic_DNA"/>
</dbReference>
<dbReference type="GO" id="GO:0005509">
    <property type="term" value="F:calcium ion binding"/>
    <property type="evidence" value="ECO:0007669"/>
    <property type="project" value="InterPro"/>
</dbReference>
<evidence type="ECO:0000259" key="1">
    <source>
        <dbReference type="Pfam" id="PF13833"/>
    </source>
</evidence>
<protein>
    <recommendedName>
        <fullName evidence="1">EF-hand domain-containing protein</fullName>
    </recommendedName>
</protein>
<reference evidence="2" key="1">
    <citation type="submission" date="2020-03" db="EMBL/GenBank/DDBJ databases">
        <title>A high-quality chromosome-level genome assembly of a woody plant with both climbing and erect habits, Rhamnella rubrinervis.</title>
        <authorList>
            <person name="Lu Z."/>
            <person name="Yang Y."/>
            <person name="Zhu X."/>
            <person name="Sun Y."/>
        </authorList>
    </citation>
    <scope>NUCLEOTIDE SEQUENCE</scope>
    <source>
        <strain evidence="2">BYM</strain>
        <tissue evidence="2">Leaf</tissue>
    </source>
</reference>
<accession>A0A8K0DLD7</accession>
<comment type="caution">
    <text evidence="2">The sequence shown here is derived from an EMBL/GenBank/DDBJ whole genome shotgun (WGS) entry which is preliminary data.</text>
</comment>
<sequence length="87" mass="9840">MKLLFLFGSANVRKHPLFQQSCELALTKRVVGGNGYISEQELTESIRSAIPDLNEDEVHQLFGLFGGDKDGRLMKDEFISCLKRIHC</sequence>
<dbReference type="Proteomes" id="UP000796880">
    <property type="component" value="Unassembled WGS sequence"/>
</dbReference>
<dbReference type="Gene3D" id="1.10.238.10">
    <property type="entry name" value="EF-hand"/>
    <property type="match status" value="1"/>
</dbReference>
<feature type="domain" description="EF-hand" evidence="1">
    <location>
        <begin position="34"/>
        <end position="84"/>
    </location>
</feature>
<gene>
    <name evidence="2" type="ORF">FNV43_RR24379</name>
</gene>
<evidence type="ECO:0000313" key="3">
    <source>
        <dbReference type="Proteomes" id="UP000796880"/>
    </source>
</evidence>